<dbReference type="Proteomes" id="UP000886653">
    <property type="component" value="Unassembled WGS sequence"/>
</dbReference>
<dbReference type="AlphaFoldDB" id="A0A9P6T695"/>
<name>A0A9P6T695_9BASI</name>
<proteinExistence type="predicted"/>
<reference evidence="1" key="1">
    <citation type="submission" date="2013-11" db="EMBL/GenBank/DDBJ databases">
        <title>Genome sequence of the fusiform rust pathogen reveals effectors for host alternation and coevolution with pine.</title>
        <authorList>
            <consortium name="DOE Joint Genome Institute"/>
            <person name="Smith K."/>
            <person name="Pendleton A."/>
            <person name="Kubisiak T."/>
            <person name="Anderson C."/>
            <person name="Salamov A."/>
            <person name="Aerts A."/>
            <person name="Riley R."/>
            <person name="Clum A."/>
            <person name="Lindquist E."/>
            <person name="Ence D."/>
            <person name="Campbell M."/>
            <person name="Kronenberg Z."/>
            <person name="Feau N."/>
            <person name="Dhillon B."/>
            <person name="Hamelin R."/>
            <person name="Burleigh J."/>
            <person name="Smith J."/>
            <person name="Yandell M."/>
            <person name="Nelson C."/>
            <person name="Grigoriev I."/>
            <person name="Davis J."/>
        </authorList>
    </citation>
    <scope>NUCLEOTIDE SEQUENCE</scope>
    <source>
        <strain evidence="1">G11</strain>
    </source>
</reference>
<evidence type="ECO:0000313" key="2">
    <source>
        <dbReference type="Proteomes" id="UP000886653"/>
    </source>
</evidence>
<organism evidence="1 2">
    <name type="scientific">Cronartium quercuum f. sp. fusiforme G11</name>
    <dbReference type="NCBI Taxonomy" id="708437"/>
    <lineage>
        <taxon>Eukaryota</taxon>
        <taxon>Fungi</taxon>
        <taxon>Dikarya</taxon>
        <taxon>Basidiomycota</taxon>
        <taxon>Pucciniomycotina</taxon>
        <taxon>Pucciniomycetes</taxon>
        <taxon>Pucciniales</taxon>
        <taxon>Coleosporiaceae</taxon>
        <taxon>Cronartium</taxon>
    </lineage>
</organism>
<dbReference type="EMBL" id="MU167451">
    <property type="protein sequence ID" value="KAG0140350.1"/>
    <property type="molecule type" value="Genomic_DNA"/>
</dbReference>
<comment type="caution">
    <text evidence="1">The sequence shown here is derived from an EMBL/GenBank/DDBJ whole genome shotgun (WGS) entry which is preliminary data.</text>
</comment>
<evidence type="ECO:0000313" key="1">
    <source>
        <dbReference type="EMBL" id="KAG0140350.1"/>
    </source>
</evidence>
<sequence>MKQVQEAYHLPPSRKALCEGLMLSGYCLSPHENKQVNNFDRLRYWETAWKKKMGEDERGRGSFKYSVVCMRNMADVTEITWGQQKPYRDHIDELYKKRPSENMQMFWDELLPGVNDATHETIMDSKLNWEQHEIIWKNLEKCYDEPNRVLFAQNTWGFEKTEAEKLWNLVYEVKNAQKQLQIGMDQLFSAMILRLNILNTNELESDRVEAIKHVSKNIYKFQVFGRHMLDAALGKKGVLYFLEKNKPLSKEDIIKLFQRLSSNRELSVPDIKNSPIAKKKRPE</sequence>
<accession>A0A9P6T695</accession>
<keyword evidence="2" id="KW-1185">Reference proteome</keyword>
<protein>
    <submittedName>
        <fullName evidence="1">Uncharacterized protein</fullName>
    </submittedName>
</protein>
<gene>
    <name evidence="1" type="ORF">CROQUDRAFT_366716</name>
</gene>